<dbReference type="InterPro" id="IPR007627">
    <property type="entry name" value="RNA_pol_sigma70_r2"/>
</dbReference>
<dbReference type="InterPro" id="IPR036388">
    <property type="entry name" value="WH-like_DNA-bd_sf"/>
</dbReference>
<accession>A0ABN1ZVG1</accession>
<dbReference type="CDD" id="cd06171">
    <property type="entry name" value="Sigma70_r4"/>
    <property type="match status" value="1"/>
</dbReference>
<evidence type="ECO:0000259" key="6">
    <source>
        <dbReference type="Pfam" id="PF04542"/>
    </source>
</evidence>
<comment type="caution">
    <text evidence="8">The sequence shown here is derived from an EMBL/GenBank/DDBJ whole genome shotgun (WGS) entry which is preliminary data.</text>
</comment>
<keyword evidence="2" id="KW-0805">Transcription regulation</keyword>
<dbReference type="InterPro" id="IPR013325">
    <property type="entry name" value="RNA_pol_sigma_r2"/>
</dbReference>
<evidence type="ECO:0000256" key="3">
    <source>
        <dbReference type="ARBA" id="ARBA00023082"/>
    </source>
</evidence>
<evidence type="ECO:0000259" key="7">
    <source>
        <dbReference type="Pfam" id="PF08281"/>
    </source>
</evidence>
<dbReference type="InterPro" id="IPR014284">
    <property type="entry name" value="RNA_pol_sigma-70_dom"/>
</dbReference>
<reference evidence="8 9" key="1">
    <citation type="journal article" date="2019" name="Int. J. Syst. Evol. Microbiol.">
        <title>The Global Catalogue of Microorganisms (GCM) 10K type strain sequencing project: providing services to taxonomists for standard genome sequencing and annotation.</title>
        <authorList>
            <consortium name="The Broad Institute Genomics Platform"/>
            <consortium name="The Broad Institute Genome Sequencing Center for Infectious Disease"/>
            <person name="Wu L."/>
            <person name="Ma J."/>
        </authorList>
    </citation>
    <scope>NUCLEOTIDE SEQUENCE [LARGE SCALE GENOMIC DNA]</scope>
    <source>
        <strain evidence="8 9">JCM 15933</strain>
    </source>
</reference>
<feature type="domain" description="RNA polymerase sigma-70 region 2" evidence="6">
    <location>
        <begin position="12"/>
        <end position="74"/>
    </location>
</feature>
<keyword evidence="3" id="KW-0731">Sigma factor</keyword>
<dbReference type="InterPro" id="IPR039425">
    <property type="entry name" value="RNA_pol_sigma-70-like"/>
</dbReference>
<dbReference type="Gene3D" id="1.10.10.10">
    <property type="entry name" value="Winged helix-like DNA-binding domain superfamily/Winged helix DNA-binding domain"/>
    <property type="match status" value="1"/>
</dbReference>
<dbReference type="NCBIfam" id="TIGR02937">
    <property type="entry name" value="sigma70-ECF"/>
    <property type="match status" value="1"/>
</dbReference>
<protein>
    <submittedName>
        <fullName evidence="8">SigE family RNA polymerase sigma factor</fullName>
    </submittedName>
</protein>
<dbReference type="InterPro" id="IPR013324">
    <property type="entry name" value="RNA_pol_sigma_r3/r4-like"/>
</dbReference>
<feature type="domain" description="RNA polymerase sigma factor 70 region 4 type 2" evidence="7">
    <location>
        <begin position="100"/>
        <end position="152"/>
    </location>
</feature>
<keyword evidence="5" id="KW-0804">Transcription</keyword>
<dbReference type="PANTHER" id="PTHR43133">
    <property type="entry name" value="RNA POLYMERASE ECF-TYPE SIGMA FACTO"/>
    <property type="match status" value="1"/>
</dbReference>
<evidence type="ECO:0000256" key="5">
    <source>
        <dbReference type="ARBA" id="ARBA00023163"/>
    </source>
</evidence>
<sequence length="165" mass="18385">MGVTFEEFVHSRGAALVRFARLLTGDEHRADDLVQEVLAKAFVQWRRVSAAERPDVYVRRMLVNANTSWWRRRSSGEVTVALVASPTAAPDIGVAVAERDALWRMVLALPVRQRAVLVLRYYEDLDDVAIAEILGCSAVTVRTTALRALTTLRARHQPSSSRSVS</sequence>
<dbReference type="Pfam" id="PF08281">
    <property type="entry name" value="Sigma70_r4_2"/>
    <property type="match status" value="1"/>
</dbReference>
<dbReference type="Proteomes" id="UP001501470">
    <property type="component" value="Unassembled WGS sequence"/>
</dbReference>
<dbReference type="Gene3D" id="1.10.1740.10">
    <property type="match status" value="1"/>
</dbReference>
<evidence type="ECO:0000256" key="2">
    <source>
        <dbReference type="ARBA" id="ARBA00023015"/>
    </source>
</evidence>
<organism evidence="8 9">
    <name type="scientific">Dactylosporangium maewongense</name>
    <dbReference type="NCBI Taxonomy" id="634393"/>
    <lineage>
        <taxon>Bacteria</taxon>
        <taxon>Bacillati</taxon>
        <taxon>Actinomycetota</taxon>
        <taxon>Actinomycetes</taxon>
        <taxon>Micromonosporales</taxon>
        <taxon>Micromonosporaceae</taxon>
        <taxon>Dactylosporangium</taxon>
    </lineage>
</organism>
<evidence type="ECO:0000313" key="8">
    <source>
        <dbReference type="EMBL" id="GAA1505479.1"/>
    </source>
</evidence>
<dbReference type="EMBL" id="BAAAQD010000002">
    <property type="protein sequence ID" value="GAA1505479.1"/>
    <property type="molecule type" value="Genomic_DNA"/>
</dbReference>
<dbReference type="SUPFAM" id="SSF88946">
    <property type="entry name" value="Sigma2 domain of RNA polymerase sigma factors"/>
    <property type="match status" value="1"/>
</dbReference>
<dbReference type="InterPro" id="IPR014325">
    <property type="entry name" value="RNA_pol_sigma-E_actinobac"/>
</dbReference>
<dbReference type="NCBIfam" id="TIGR02983">
    <property type="entry name" value="SigE-fam_strep"/>
    <property type="match status" value="1"/>
</dbReference>
<proteinExistence type="inferred from homology"/>
<dbReference type="SUPFAM" id="SSF88659">
    <property type="entry name" value="Sigma3 and sigma4 domains of RNA polymerase sigma factors"/>
    <property type="match status" value="1"/>
</dbReference>
<dbReference type="InterPro" id="IPR013249">
    <property type="entry name" value="RNA_pol_sigma70_r4_t2"/>
</dbReference>
<evidence type="ECO:0000256" key="4">
    <source>
        <dbReference type="ARBA" id="ARBA00023125"/>
    </source>
</evidence>
<name>A0ABN1ZVG1_9ACTN</name>
<gene>
    <name evidence="8" type="ORF">GCM10009827_018830</name>
</gene>
<keyword evidence="9" id="KW-1185">Reference proteome</keyword>
<dbReference type="PANTHER" id="PTHR43133:SF50">
    <property type="entry name" value="ECF RNA POLYMERASE SIGMA FACTOR SIGM"/>
    <property type="match status" value="1"/>
</dbReference>
<evidence type="ECO:0000256" key="1">
    <source>
        <dbReference type="ARBA" id="ARBA00010641"/>
    </source>
</evidence>
<evidence type="ECO:0000313" key="9">
    <source>
        <dbReference type="Proteomes" id="UP001501470"/>
    </source>
</evidence>
<dbReference type="Pfam" id="PF04542">
    <property type="entry name" value="Sigma70_r2"/>
    <property type="match status" value="1"/>
</dbReference>
<comment type="similarity">
    <text evidence="1">Belongs to the sigma-70 factor family. ECF subfamily.</text>
</comment>
<keyword evidence="4" id="KW-0238">DNA-binding</keyword>